<evidence type="ECO:0000313" key="2">
    <source>
        <dbReference type="EMBL" id="KKR14022.1"/>
    </source>
</evidence>
<evidence type="ECO:0000256" key="1">
    <source>
        <dbReference type="SAM" id="Phobius"/>
    </source>
</evidence>
<keyword evidence="1" id="KW-0472">Membrane</keyword>
<feature type="transmembrane region" description="Helical" evidence="1">
    <location>
        <begin position="112"/>
        <end position="131"/>
    </location>
</feature>
<feature type="transmembrane region" description="Helical" evidence="1">
    <location>
        <begin position="184"/>
        <end position="206"/>
    </location>
</feature>
<feature type="transmembrane region" description="Helical" evidence="1">
    <location>
        <begin position="47"/>
        <end position="70"/>
    </location>
</feature>
<protein>
    <recommendedName>
        <fullName evidence="4">YYY membrane protein</fullName>
    </recommendedName>
</protein>
<proteinExistence type="predicted"/>
<keyword evidence="1" id="KW-1133">Transmembrane helix</keyword>
<evidence type="ECO:0000313" key="3">
    <source>
        <dbReference type="Proteomes" id="UP000034690"/>
    </source>
</evidence>
<comment type="caution">
    <text evidence="2">The sequence shown here is derived from an EMBL/GenBank/DDBJ whole genome shotgun (WGS) entry which is preliminary data.</text>
</comment>
<evidence type="ECO:0008006" key="4">
    <source>
        <dbReference type="Google" id="ProtNLM"/>
    </source>
</evidence>
<dbReference type="AlphaFoldDB" id="A0A0G0RK43"/>
<accession>A0A0G0RK43</accession>
<feature type="transmembrane region" description="Helical" evidence="1">
    <location>
        <begin position="17"/>
        <end position="40"/>
    </location>
</feature>
<dbReference type="Proteomes" id="UP000034690">
    <property type="component" value="Unassembled WGS sequence"/>
</dbReference>
<feature type="transmembrane region" description="Helical" evidence="1">
    <location>
        <begin position="273"/>
        <end position="293"/>
    </location>
</feature>
<feature type="transmembrane region" description="Helical" evidence="1">
    <location>
        <begin position="496"/>
        <end position="518"/>
    </location>
</feature>
<feature type="transmembrane region" description="Helical" evidence="1">
    <location>
        <begin position="300"/>
        <end position="315"/>
    </location>
</feature>
<feature type="transmembrane region" description="Helical" evidence="1">
    <location>
        <begin position="467"/>
        <end position="487"/>
    </location>
</feature>
<reference evidence="2 3" key="1">
    <citation type="journal article" date="2015" name="Nature">
        <title>rRNA introns, odd ribosomes, and small enigmatic genomes across a large radiation of phyla.</title>
        <authorList>
            <person name="Brown C.T."/>
            <person name="Hug L.A."/>
            <person name="Thomas B.C."/>
            <person name="Sharon I."/>
            <person name="Castelle C.J."/>
            <person name="Singh A."/>
            <person name="Wilkins M.J."/>
            <person name="Williams K.H."/>
            <person name="Banfield J.F."/>
        </authorList>
    </citation>
    <scope>NUCLEOTIDE SEQUENCE [LARGE SCALE GENOMIC DNA]</scope>
</reference>
<sequence length="769" mass="88167">MDTISIFLKIIFENIDFILPITIIFLLITSIGVVITLTLVNEDRWSLILPLGVAVGIFSFIIFLGTLSYFFKARPGILVILIIYILFGIFFYKKRKYKIPKIKFDRFFLKSFPIYFVISGLVAFLAGTTQYGGDVIAYWGFATSFANGNYPLRSPWQPDLLANHHQGTYLFEGAIHALTNADMMLIHTLYSIYIVLSGIFLIWAIVRKITKRDILSVVPALTVYFSFGAIFIPLLSVLRQYLHPEVEHIVTRLPLLLDAKNRLGGMSNLPDMIYINHRAAALLGFILVLYLIYTKLKVKGYWKPIIIAAFSVAIASSDEIYLPALVFMIGFWFIREMILKPKFRKATFTSFFLGTIIFIILFFLIGNALRDSMLTPPKEGTRFRIITSMESLLQRNESLKSAILRNSSDSSYFWFLPSVWVLGALALFLAISKRNYLVMLLFFATIGSFIAFFIVDHTFYATNNERFLSQLYQHLVFIISMSSLLLLKGKSRFLRLLAKLFLFVLVVPSIVFASVFIYKYAKKPAYNNLYGKISDDKVLLWLRTNKPKERVFFVDGFLWKTNDPYLTNHGIQNFGLFVPVAPADIKVHTPDFGVEAIDVINTLNPSEMKALKITYLYVLDNQVGRFPLKRQKDLENQDYFKKVYKDNFGSLYQVSKQYYEKGENMAGTISELSEILKGGNIFLDNPPNFNFYVRAALALELKDKENVYSVWGPGIFNYIETKIILKQPEDGISYDYIVVGPDLDPKAVCKCNEIVKIWEINQAVAYKVR</sequence>
<feature type="transmembrane region" description="Helical" evidence="1">
    <location>
        <begin position="412"/>
        <end position="431"/>
    </location>
</feature>
<feature type="transmembrane region" description="Helical" evidence="1">
    <location>
        <begin position="436"/>
        <end position="455"/>
    </location>
</feature>
<feature type="transmembrane region" description="Helical" evidence="1">
    <location>
        <begin position="218"/>
        <end position="238"/>
    </location>
</feature>
<keyword evidence="1" id="KW-0812">Transmembrane</keyword>
<feature type="transmembrane region" description="Helical" evidence="1">
    <location>
        <begin position="76"/>
        <end position="92"/>
    </location>
</feature>
<name>A0A0G0RK43_9BACT</name>
<feature type="transmembrane region" description="Helical" evidence="1">
    <location>
        <begin position="321"/>
        <end position="339"/>
    </location>
</feature>
<dbReference type="EMBL" id="LBWQ01000006">
    <property type="protein sequence ID" value="KKR14022.1"/>
    <property type="molecule type" value="Genomic_DNA"/>
</dbReference>
<feature type="transmembrane region" description="Helical" evidence="1">
    <location>
        <begin position="351"/>
        <end position="369"/>
    </location>
</feature>
<organism evidence="2 3">
    <name type="scientific">Candidatus Woesebacteria bacterium GW2011_GWA1_39_21b</name>
    <dbReference type="NCBI Taxonomy" id="1618551"/>
    <lineage>
        <taxon>Bacteria</taxon>
        <taxon>Candidatus Woeseibacteriota</taxon>
    </lineage>
</organism>
<gene>
    <name evidence="2" type="ORF">UT40_C0006G0012</name>
</gene>